<dbReference type="NCBIfam" id="TIGR00072">
    <property type="entry name" value="hydrog_prot"/>
    <property type="match status" value="1"/>
</dbReference>
<dbReference type="OrthoDB" id="9794619at2"/>
<reference evidence="9" key="1">
    <citation type="submission" date="2017-09" db="EMBL/GenBank/DDBJ databases">
        <authorList>
            <person name="Varghese N."/>
            <person name="Submissions S."/>
        </authorList>
    </citation>
    <scope>NUCLEOTIDE SEQUENCE [LARGE SCALE GENOMIC DNA]</scope>
    <source>
        <strain evidence="9">DSM 2913</strain>
    </source>
</reference>
<dbReference type="InterPro" id="IPR023430">
    <property type="entry name" value="Pept_HybD-like_dom_sf"/>
</dbReference>
<dbReference type="InterPro" id="IPR004419">
    <property type="entry name" value="Pept_A31_hyd_express"/>
</dbReference>
<dbReference type="InterPro" id="IPR000671">
    <property type="entry name" value="Peptidase_A31"/>
</dbReference>
<keyword evidence="2 7" id="KW-0533">Nickel</keyword>
<dbReference type="Proteomes" id="UP000218627">
    <property type="component" value="Unassembled WGS sequence"/>
</dbReference>
<evidence type="ECO:0000256" key="2">
    <source>
        <dbReference type="ARBA" id="ARBA00022596"/>
    </source>
</evidence>
<evidence type="ECO:0000256" key="5">
    <source>
        <dbReference type="ARBA" id="ARBA00022750"/>
    </source>
</evidence>
<dbReference type="RefSeq" id="WP_096602837.1">
    <property type="nucleotide sequence ID" value="NZ_OBEN01000009.1"/>
</dbReference>
<evidence type="ECO:0000256" key="4">
    <source>
        <dbReference type="ARBA" id="ARBA00022723"/>
    </source>
</evidence>
<evidence type="ECO:0000256" key="3">
    <source>
        <dbReference type="ARBA" id="ARBA00022670"/>
    </source>
</evidence>
<evidence type="ECO:0000256" key="6">
    <source>
        <dbReference type="ARBA" id="ARBA00022801"/>
    </source>
</evidence>
<dbReference type="AlphaFoldDB" id="A0A285P1Z1"/>
<evidence type="ECO:0000313" key="8">
    <source>
        <dbReference type="EMBL" id="SNZ15745.1"/>
    </source>
</evidence>
<dbReference type="GO" id="GO:0004190">
    <property type="term" value="F:aspartic-type endopeptidase activity"/>
    <property type="evidence" value="ECO:0007669"/>
    <property type="project" value="UniProtKB-KW"/>
</dbReference>
<name>A0A285P1Z1_9AQUI</name>
<protein>
    <submittedName>
        <fullName evidence="8">Hydrogenase maturation protease</fullName>
    </submittedName>
</protein>
<organism evidence="8 9">
    <name type="scientific">Hydrogenobacter hydrogenophilus</name>
    <dbReference type="NCBI Taxonomy" id="35835"/>
    <lineage>
        <taxon>Bacteria</taxon>
        <taxon>Pseudomonadati</taxon>
        <taxon>Aquificota</taxon>
        <taxon>Aquificia</taxon>
        <taxon>Aquificales</taxon>
        <taxon>Aquificaceae</taxon>
        <taxon>Hydrogenobacter</taxon>
    </lineage>
</organism>
<feature type="binding site" evidence="7">
    <location>
        <position position="16"/>
    </location>
    <ligand>
        <name>Ni(2+)</name>
        <dbReference type="ChEBI" id="CHEBI:49786"/>
    </ligand>
</feature>
<dbReference type="Pfam" id="PF01750">
    <property type="entry name" value="HycI"/>
    <property type="match status" value="1"/>
</dbReference>
<dbReference type="SUPFAM" id="SSF53163">
    <property type="entry name" value="HybD-like"/>
    <property type="match status" value="1"/>
</dbReference>
<dbReference type="PRINTS" id="PR00446">
    <property type="entry name" value="HYDRGNUPTAKE"/>
</dbReference>
<gene>
    <name evidence="8" type="ORF">SAMN06265353_1434</name>
</gene>
<comment type="similarity">
    <text evidence="1">Belongs to the peptidase A31 family.</text>
</comment>
<feature type="binding site" evidence="7">
    <location>
        <position position="62"/>
    </location>
    <ligand>
        <name>Ni(2+)</name>
        <dbReference type="ChEBI" id="CHEBI:49786"/>
    </ligand>
</feature>
<sequence>MKVLVLGIGNILLSDEGVGVRVVEELRKNYSFSDGVELMDGGTLGIDLLYFMEGFERLLVVDAVLGGGPPGTLYKLKDEEVKAYFRKKVSAHELGFQEVLALADLLGKKPKEVVMIGIEPESLDLSVELSYSIKRRMQDLIDKVLEQLREWGITYERVKPARA</sequence>
<proteinExistence type="inferred from homology"/>
<evidence type="ECO:0000313" key="9">
    <source>
        <dbReference type="Proteomes" id="UP000218627"/>
    </source>
</evidence>
<evidence type="ECO:0000256" key="1">
    <source>
        <dbReference type="ARBA" id="ARBA00006814"/>
    </source>
</evidence>
<keyword evidence="6" id="KW-0378">Hydrolase</keyword>
<keyword evidence="4 7" id="KW-0479">Metal-binding</keyword>
<keyword evidence="5" id="KW-0064">Aspartyl protease</keyword>
<dbReference type="GO" id="GO:0008047">
    <property type="term" value="F:enzyme activator activity"/>
    <property type="evidence" value="ECO:0007669"/>
    <property type="project" value="InterPro"/>
</dbReference>
<keyword evidence="3 8" id="KW-0645">Protease</keyword>
<dbReference type="EMBL" id="OBEN01000009">
    <property type="protein sequence ID" value="SNZ15745.1"/>
    <property type="molecule type" value="Genomic_DNA"/>
</dbReference>
<evidence type="ECO:0000256" key="7">
    <source>
        <dbReference type="PIRSR" id="PIRSR604419-1"/>
    </source>
</evidence>
<accession>A0A285P1Z1</accession>
<dbReference type="PANTHER" id="PTHR30302:SF1">
    <property type="entry name" value="HYDROGENASE 2 MATURATION PROTEASE"/>
    <property type="match status" value="1"/>
</dbReference>
<dbReference type="GO" id="GO:0046872">
    <property type="term" value="F:metal ion binding"/>
    <property type="evidence" value="ECO:0007669"/>
    <property type="project" value="UniProtKB-KW"/>
</dbReference>
<dbReference type="CDD" id="cd06062">
    <property type="entry name" value="H2MP_MemB-H2up"/>
    <property type="match status" value="1"/>
</dbReference>
<dbReference type="PANTHER" id="PTHR30302">
    <property type="entry name" value="HYDROGENASE 1 MATURATION PROTEASE"/>
    <property type="match status" value="1"/>
</dbReference>
<dbReference type="NCBIfam" id="TIGR00140">
    <property type="entry name" value="hupD"/>
    <property type="match status" value="1"/>
</dbReference>
<dbReference type="FunFam" id="3.40.50.1450:FF:000002">
    <property type="entry name" value="Hydrogenase 1 maturation protease"/>
    <property type="match status" value="1"/>
</dbReference>
<dbReference type="Gene3D" id="3.40.50.1450">
    <property type="entry name" value="HybD-like"/>
    <property type="match status" value="1"/>
</dbReference>
<feature type="binding site" evidence="7">
    <location>
        <position position="92"/>
    </location>
    <ligand>
        <name>Ni(2+)</name>
        <dbReference type="ChEBI" id="CHEBI:49786"/>
    </ligand>
</feature>
<dbReference type="GO" id="GO:0016485">
    <property type="term" value="P:protein processing"/>
    <property type="evidence" value="ECO:0007669"/>
    <property type="project" value="InterPro"/>
</dbReference>
<keyword evidence="9" id="KW-1185">Reference proteome</keyword>